<accession>A0AAV2MSA6</accession>
<gene>
    <name evidence="1" type="ORF">KC01_LOCUS41975</name>
</gene>
<keyword evidence="2" id="KW-1185">Reference proteome</keyword>
<evidence type="ECO:0000313" key="2">
    <source>
        <dbReference type="Proteomes" id="UP001497482"/>
    </source>
</evidence>
<proteinExistence type="predicted"/>
<name>A0AAV2MSA6_KNICA</name>
<organism evidence="1 2">
    <name type="scientific">Knipowitschia caucasica</name>
    <name type="common">Caucasian dwarf goby</name>
    <name type="synonym">Pomatoschistus caucasicus</name>
    <dbReference type="NCBI Taxonomy" id="637954"/>
    <lineage>
        <taxon>Eukaryota</taxon>
        <taxon>Metazoa</taxon>
        <taxon>Chordata</taxon>
        <taxon>Craniata</taxon>
        <taxon>Vertebrata</taxon>
        <taxon>Euteleostomi</taxon>
        <taxon>Actinopterygii</taxon>
        <taxon>Neopterygii</taxon>
        <taxon>Teleostei</taxon>
        <taxon>Neoteleostei</taxon>
        <taxon>Acanthomorphata</taxon>
        <taxon>Gobiaria</taxon>
        <taxon>Gobiiformes</taxon>
        <taxon>Gobioidei</taxon>
        <taxon>Gobiidae</taxon>
        <taxon>Gobiinae</taxon>
        <taxon>Knipowitschia</taxon>
    </lineage>
</organism>
<sequence length="66" mass="7597">MALCRRPEEEKEVSLAGVVSLSRFYRSPSKMSKLASLKDMAVLVRGSPWVKNWVPPKRMLMEKDVF</sequence>
<reference evidence="1 2" key="1">
    <citation type="submission" date="2024-04" db="EMBL/GenBank/DDBJ databases">
        <authorList>
            <person name="Waldvogel A.-M."/>
            <person name="Schoenle A."/>
        </authorList>
    </citation>
    <scope>NUCLEOTIDE SEQUENCE [LARGE SCALE GENOMIC DNA]</scope>
</reference>
<dbReference type="Proteomes" id="UP001497482">
    <property type="component" value="Chromosome 9"/>
</dbReference>
<protein>
    <submittedName>
        <fullName evidence="1">Uncharacterized protein</fullName>
    </submittedName>
</protein>
<dbReference type="AlphaFoldDB" id="A0AAV2MSA6"/>
<dbReference type="EMBL" id="OZ035831">
    <property type="protein sequence ID" value="CAL1616157.1"/>
    <property type="molecule type" value="Genomic_DNA"/>
</dbReference>
<evidence type="ECO:0000313" key="1">
    <source>
        <dbReference type="EMBL" id="CAL1616157.1"/>
    </source>
</evidence>